<organism evidence="7">
    <name type="scientific">Bodo saltans virus</name>
    <dbReference type="NCBI Taxonomy" id="2024608"/>
    <lineage>
        <taxon>Viruses</taxon>
        <taxon>Varidnaviria</taxon>
        <taxon>Bamfordvirae</taxon>
        <taxon>Nucleocytoviricota</taxon>
        <taxon>Megaviricetes</taxon>
        <taxon>Imitervirales</taxon>
        <taxon>Mimiviridae</taxon>
        <taxon>Klosneuvirinae</taxon>
        <taxon>Theiavirus</taxon>
        <taxon>Theiavirus salishense</taxon>
    </lineage>
</organism>
<feature type="region of interest" description="Disordered" evidence="5">
    <location>
        <begin position="108"/>
        <end position="138"/>
    </location>
</feature>
<protein>
    <recommendedName>
        <fullName evidence="6">RING-type domain-containing protein</fullName>
    </recommendedName>
</protein>
<keyword evidence="1" id="KW-0479">Metal-binding</keyword>
<dbReference type="InterPro" id="IPR013083">
    <property type="entry name" value="Znf_RING/FYVE/PHD"/>
</dbReference>
<gene>
    <name evidence="7" type="ORF">BMW23_0114</name>
</gene>
<feature type="domain" description="RING-type" evidence="6">
    <location>
        <begin position="184"/>
        <end position="223"/>
    </location>
</feature>
<dbReference type="GO" id="GO:0008270">
    <property type="term" value="F:zinc ion binding"/>
    <property type="evidence" value="ECO:0007669"/>
    <property type="project" value="UniProtKB-KW"/>
</dbReference>
<evidence type="ECO:0000256" key="4">
    <source>
        <dbReference type="PROSITE-ProRule" id="PRU00175"/>
    </source>
</evidence>
<dbReference type="EMBL" id="MF782455">
    <property type="protein sequence ID" value="ATZ80174.1"/>
    <property type="molecule type" value="Genomic_DNA"/>
</dbReference>
<evidence type="ECO:0000256" key="3">
    <source>
        <dbReference type="ARBA" id="ARBA00022833"/>
    </source>
</evidence>
<reference evidence="7" key="1">
    <citation type="journal article" date="2017" name="Elife">
        <title>The kinetoplastid-infecting Bodo saltans virus (BsV), a window into the most abundant giant viruses in the sea.</title>
        <authorList>
            <person name="Deeg C.M."/>
            <person name="Chow C.-E.T."/>
            <person name="Suttle C.A."/>
        </authorList>
    </citation>
    <scope>NUCLEOTIDE SEQUENCE</scope>
    <source>
        <strain evidence="7">NG1</strain>
    </source>
</reference>
<keyword evidence="8" id="KW-1185">Reference proteome</keyword>
<evidence type="ECO:0000256" key="2">
    <source>
        <dbReference type="ARBA" id="ARBA00022771"/>
    </source>
</evidence>
<name>A0A2H4UTH2_9VIRU</name>
<evidence type="ECO:0000313" key="8">
    <source>
        <dbReference type="Proteomes" id="UP000240325"/>
    </source>
</evidence>
<dbReference type="PROSITE" id="PS00518">
    <property type="entry name" value="ZF_RING_1"/>
    <property type="match status" value="1"/>
</dbReference>
<dbReference type="PROSITE" id="PS50089">
    <property type="entry name" value="ZF_RING_2"/>
    <property type="match status" value="1"/>
</dbReference>
<dbReference type="SUPFAM" id="SSF57850">
    <property type="entry name" value="RING/U-box"/>
    <property type="match status" value="1"/>
</dbReference>
<evidence type="ECO:0000256" key="5">
    <source>
        <dbReference type="SAM" id="MobiDB-lite"/>
    </source>
</evidence>
<dbReference type="InterPro" id="IPR017907">
    <property type="entry name" value="Znf_RING_CS"/>
</dbReference>
<keyword evidence="3" id="KW-0862">Zinc</keyword>
<feature type="compositionally biased region" description="Basic and acidic residues" evidence="5">
    <location>
        <begin position="120"/>
        <end position="131"/>
    </location>
</feature>
<keyword evidence="2 4" id="KW-0863">Zinc-finger</keyword>
<evidence type="ECO:0000313" key="7">
    <source>
        <dbReference type="EMBL" id="ATZ80174.1"/>
    </source>
</evidence>
<feature type="compositionally biased region" description="Low complexity" evidence="5">
    <location>
        <begin position="108"/>
        <end position="118"/>
    </location>
</feature>
<dbReference type="Gene3D" id="3.30.40.10">
    <property type="entry name" value="Zinc/RING finger domain, C3HC4 (zinc finger)"/>
    <property type="match status" value="1"/>
</dbReference>
<evidence type="ECO:0000259" key="6">
    <source>
        <dbReference type="PROSITE" id="PS50089"/>
    </source>
</evidence>
<evidence type="ECO:0000256" key="1">
    <source>
        <dbReference type="ARBA" id="ARBA00022723"/>
    </source>
</evidence>
<dbReference type="Proteomes" id="UP000240325">
    <property type="component" value="Segment"/>
</dbReference>
<sequence length="238" mass="27903">MIYNSRQTTNIVINENFDISIDFSESKPHIVKCELCNRNVVCNGTFECCSCDRIICKNCQIPSRIIYSCDNPNCNYCPRGECENIVVGQEQYCDDCIGLIRTHYRNQNNNNDNDNNSDNDSDRSEYERDFDTDNDSNDDNKRALEDEIIWIDDLLKKKKYKPIKDKYKIEIKYGKIKNSYNDECNICVSDENILCQMSCDHIICFKCYILLLYNDMHECPLCRSAITNVVKINKNYKK</sequence>
<dbReference type="InterPro" id="IPR001841">
    <property type="entry name" value="Znf_RING"/>
</dbReference>
<accession>A0A2H4UTH2</accession>
<proteinExistence type="predicted"/>
<dbReference type="Pfam" id="PF13920">
    <property type="entry name" value="zf-C3HC4_3"/>
    <property type="match status" value="1"/>
</dbReference>